<feature type="coiled-coil region" evidence="3">
    <location>
        <begin position="151"/>
        <end position="182"/>
    </location>
</feature>
<dbReference type="Proteomes" id="UP001596422">
    <property type="component" value="Unassembled WGS sequence"/>
</dbReference>
<sequence length="382" mass="43754">MFETYRHRTPEEADETLNHLLDVIAEGTWDWHGATGRVERSPGWYRMLGYDVGIFRQDVFTWENLIHPDDYPRVMNRIEGFINGALDTYCIEYRCKQADGQYLWILDRAKIIERNPDGSAARIIGAHQDIHRQKTLHDELSEKDRLLKAGNMTLENLLKQKTVELETKNRELEEKIREIEYISNTDRLTGIPNRKKFEETIGKEISRAKRYGHPLSLAILDLDLFKQINDTHGHDTGDQVLRQVADLIRNHLRSVDFFARWGGEEFTIIFPDLNLENAVHASEKLRYLIEQLDIDRNLSVTSSFGLSQFDGQDSFEELLQRADKALYRAKKLGRNRVESLERVPPPPSPQPVPAGPPVPGSRVVRLTPAGGTNAPLSINPAG</sequence>
<dbReference type="CDD" id="cd00130">
    <property type="entry name" value="PAS"/>
    <property type="match status" value="1"/>
</dbReference>
<protein>
    <recommendedName>
        <fullName evidence="1">diguanylate cyclase</fullName>
        <ecNumber evidence="1">2.7.7.65</ecNumber>
    </recommendedName>
</protein>
<dbReference type="Pfam" id="PF00990">
    <property type="entry name" value="GGDEF"/>
    <property type="match status" value="1"/>
</dbReference>
<dbReference type="PANTHER" id="PTHR45138:SF9">
    <property type="entry name" value="DIGUANYLATE CYCLASE DGCM-RELATED"/>
    <property type="match status" value="1"/>
</dbReference>
<gene>
    <name evidence="7" type="ORF">ACFQDL_20515</name>
</gene>
<dbReference type="CDD" id="cd01949">
    <property type="entry name" value="GGDEF"/>
    <property type="match status" value="1"/>
</dbReference>
<evidence type="ECO:0000256" key="1">
    <source>
        <dbReference type="ARBA" id="ARBA00012528"/>
    </source>
</evidence>
<keyword evidence="3" id="KW-0175">Coiled coil</keyword>
<dbReference type="Pfam" id="PF08447">
    <property type="entry name" value="PAS_3"/>
    <property type="match status" value="1"/>
</dbReference>
<evidence type="ECO:0000313" key="7">
    <source>
        <dbReference type="EMBL" id="MFC6672183.1"/>
    </source>
</evidence>
<proteinExistence type="predicted"/>
<dbReference type="PROSITE" id="PS50113">
    <property type="entry name" value="PAC"/>
    <property type="match status" value="1"/>
</dbReference>
<keyword evidence="7" id="KW-0808">Transferase</keyword>
<accession>A0ABW2A484</accession>
<reference evidence="8" key="1">
    <citation type="journal article" date="2019" name="Int. J. Syst. Evol. Microbiol.">
        <title>The Global Catalogue of Microorganisms (GCM) 10K type strain sequencing project: providing services to taxonomists for standard genome sequencing and annotation.</title>
        <authorList>
            <consortium name="The Broad Institute Genomics Platform"/>
            <consortium name="The Broad Institute Genome Sequencing Center for Infectious Disease"/>
            <person name="Wu L."/>
            <person name="Ma J."/>
        </authorList>
    </citation>
    <scope>NUCLEOTIDE SEQUENCE [LARGE SCALE GENOMIC DNA]</scope>
    <source>
        <strain evidence="8">NBRC 111756</strain>
    </source>
</reference>
<evidence type="ECO:0000313" key="8">
    <source>
        <dbReference type="Proteomes" id="UP001596422"/>
    </source>
</evidence>
<evidence type="ECO:0000259" key="5">
    <source>
        <dbReference type="PROSITE" id="PS50113"/>
    </source>
</evidence>
<feature type="region of interest" description="Disordered" evidence="4">
    <location>
        <begin position="337"/>
        <end position="382"/>
    </location>
</feature>
<name>A0ABW2A484_9GAMM</name>
<evidence type="ECO:0000256" key="2">
    <source>
        <dbReference type="ARBA" id="ARBA00034247"/>
    </source>
</evidence>
<dbReference type="InterPro" id="IPR000700">
    <property type="entry name" value="PAS-assoc_C"/>
</dbReference>
<dbReference type="InterPro" id="IPR043128">
    <property type="entry name" value="Rev_trsase/Diguanyl_cyclase"/>
</dbReference>
<dbReference type="EC" id="2.7.7.65" evidence="1"/>
<dbReference type="GO" id="GO:0052621">
    <property type="term" value="F:diguanylate cyclase activity"/>
    <property type="evidence" value="ECO:0007669"/>
    <property type="project" value="UniProtKB-EC"/>
</dbReference>
<comment type="catalytic activity">
    <reaction evidence="2">
        <text>2 GTP = 3',3'-c-di-GMP + 2 diphosphate</text>
        <dbReference type="Rhea" id="RHEA:24898"/>
        <dbReference type="ChEBI" id="CHEBI:33019"/>
        <dbReference type="ChEBI" id="CHEBI:37565"/>
        <dbReference type="ChEBI" id="CHEBI:58805"/>
        <dbReference type="EC" id="2.7.7.65"/>
    </reaction>
</comment>
<dbReference type="EMBL" id="JBHSWE010000001">
    <property type="protein sequence ID" value="MFC6672183.1"/>
    <property type="molecule type" value="Genomic_DNA"/>
</dbReference>
<keyword evidence="7" id="KW-0548">Nucleotidyltransferase</keyword>
<dbReference type="Gene3D" id="3.30.70.270">
    <property type="match status" value="1"/>
</dbReference>
<dbReference type="InterPro" id="IPR029787">
    <property type="entry name" value="Nucleotide_cyclase"/>
</dbReference>
<dbReference type="NCBIfam" id="TIGR00254">
    <property type="entry name" value="GGDEF"/>
    <property type="match status" value="1"/>
</dbReference>
<evidence type="ECO:0000256" key="4">
    <source>
        <dbReference type="SAM" id="MobiDB-lite"/>
    </source>
</evidence>
<evidence type="ECO:0000259" key="6">
    <source>
        <dbReference type="PROSITE" id="PS50887"/>
    </source>
</evidence>
<dbReference type="InterPro" id="IPR035965">
    <property type="entry name" value="PAS-like_dom_sf"/>
</dbReference>
<evidence type="ECO:0000256" key="3">
    <source>
        <dbReference type="SAM" id="Coils"/>
    </source>
</evidence>
<dbReference type="SMART" id="SM00086">
    <property type="entry name" value="PAC"/>
    <property type="match status" value="1"/>
</dbReference>
<dbReference type="RefSeq" id="WP_379910640.1">
    <property type="nucleotide sequence ID" value="NZ_JBHSWE010000001.1"/>
</dbReference>
<organism evidence="7 8">
    <name type="scientific">Marinobacterium aestuariivivens</name>
    <dbReference type="NCBI Taxonomy" id="1698799"/>
    <lineage>
        <taxon>Bacteria</taxon>
        <taxon>Pseudomonadati</taxon>
        <taxon>Pseudomonadota</taxon>
        <taxon>Gammaproteobacteria</taxon>
        <taxon>Oceanospirillales</taxon>
        <taxon>Oceanospirillaceae</taxon>
        <taxon>Marinobacterium</taxon>
    </lineage>
</organism>
<dbReference type="InterPro" id="IPR013655">
    <property type="entry name" value="PAS_fold_3"/>
</dbReference>
<dbReference type="PANTHER" id="PTHR45138">
    <property type="entry name" value="REGULATORY COMPONENTS OF SENSORY TRANSDUCTION SYSTEM"/>
    <property type="match status" value="1"/>
</dbReference>
<feature type="compositionally biased region" description="Pro residues" evidence="4">
    <location>
        <begin position="343"/>
        <end position="359"/>
    </location>
</feature>
<feature type="domain" description="PAC" evidence="5">
    <location>
        <begin position="89"/>
        <end position="142"/>
    </location>
</feature>
<comment type="caution">
    <text evidence="7">The sequence shown here is derived from an EMBL/GenBank/DDBJ whole genome shotgun (WGS) entry which is preliminary data.</text>
</comment>
<dbReference type="SUPFAM" id="SSF55073">
    <property type="entry name" value="Nucleotide cyclase"/>
    <property type="match status" value="1"/>
</dbReference>
<dbReference type="InterPro" id="IPR050469">
    <property type="entry name" value="Diguanylate_Cyclase"/>
</dbReference>
<dbReference type="SUPFAM" id="SSF55785">
    <property type="entry name" value="PYP-like sensor domain (PAS domain)"/>
    <property type="match status" value="1"/>
</dbReference>
<dbReference type="SMART" id="SM00267">
    <property type="entry name" value="GGDEF"/>
    <property type="match status" value="1"/>
</dbReference>
<keyword evidence="8" id="KW-1185">Reference proteome</keyword>
<dbReference type="InterPro" id="IPR000160">
    <property type="entry name" value="GGDEF_dom"/>
</dbReference>
<dbReference type="InterPro" id="IPR000014">
    <property type="entry name" value="PAS"/>
</dbReference>
<dbReference type="Gene3D" id="3.30.450.20">
    <property type="entry name" value="PAS domain"/>
    <property type="match status" value="1"/>
</dbReference>
<feature type="domain" description="GGDEF" evidence="6">
    <location>
        <begin position="213"/>
        <end position="342"/>
    </location>
</feature>
<dbReference type="PROSITE" id="PS50887">
    <property type="entry name" value="GGDEF"/>
    <property type="match status" value="1"/>
</dbReference>
<dbReference type="InterPro" id="IPR001610">
    <property type="entry name" value="PAC"/>
</dbReference>